<keyword evidence="2" id="KW-0547">Nucleotide-binding</keyword>
<evidence type="ECO:0000313" key="10">
    <source>
        <dbReference type="Proteomes" id="UP000769157"/>
    </source>
</evidence>
<dbReference type="Pfam" id="PF00069">
    <property type="entry name" value="Pkinase"/>
    <property type="match status" value="1"/>
</dbReference>
<dbReference type="FunFam" id="3.30.200.20:FF:000705">
    <property type="entry name" value="Non-specific serine/threonine protein kinase"/>
    <property type="match status" value="1"/>
</dbReference>
<evidence type="ECO:0000256" key="1">
    <source>
        <dbReference type="ARBA" id="ARBA00008874"/>
    </source>
</evidence>
<dbReference type="CDD" id="cd06614">
    <property type="entry name" value="STKc_PAK"/>
    <property type="match status" value="1"/>
</dbReference>
<dbReference type="Gene3D" id="1.10.510.10">
    <property type="entry name" value="Transferase(Phosphotransferase) domain 1"/>
    <property type="match status" value="1"/>
</dbReference>
<dbReference type="Pfam" id="PF00169">
    <property type="entry name" value="PH"/>
    <property type="match status" value="1"/>
</dbReference>
<dbReference type="SUPFAM" id="SSF56112">
    <property type="entry name" value="Protein kinase-like (PK-like)"/>
    <property type="match status" value="1"/>
</dbReference>
<evidence type="ECO:0008006" key="11">
    <source>
        <dbReference type="Google" id="ProtNLM"/>
    </source>
</evidence>
<dbReference type="OrthoDB" id="248923at2759"/>
<accession>A0A9P8T618</accession>
<feature type="region of interest" description="Disordered" evidence="6">
    <location>
        <begin position="25"/>
        <end position="53"/>
    </location>
</feature>
<dbReference type="SMART" id="SM00220">
    <property type="entry name" value="S_TKc"/>
    <property type="match status" value="1"/>
</dbReference>
<dbReference type="PROSITE" id="PS50011">
    <property type="entry name" value="PROTEIN_KINASE_DOM"/>
    <property type="match status" value="1"/>
</dbReference>
<dbReference type="Pfam" id="PF00786">
    <property type="entry name" value="PBD"/>
    <property type="match status" value="1"/>
</dbReference>
<evidence type="ECO:0000256" key="3">
    <source>
        <dbReference type="ARBA" id="ARBA00022840"/>
    </source>
</evidence>
<evidence type="ECO:0000259" key="7">
    <source>
        <dbReference type="PROSITE" id="PS50003"/>
    </source>
</evidence>
<dbReference type="InterPro" id="IPR000095">
    <property type="entry name" value="CRIB_dom"/>
</dbReference>
<dbReference type="FunFam" id="1.10.510.10:FF:000139">
    <property type="entry name" value="Non-specific serine/threonine protein kinase"/>
    <property type="match status" value="1"/>
</dbReference>
<comment type="catalytic activity">
    <reaction evidence="4">
        <text>L-threonyl-[protein] + ATP = O-phospho-L-threonyl-[protein] + ADP + H(+)</text>
        <dbReference type="Rhea" id="RHEA:46608"/>
        <dbReference type="Rhea" id="RHEA-COMP:11060"/>
        <dbReference type="Rhea" id="RHEA-COMP:11605"/>
        <dbReference type="ChEBI" id="CHEBI:15378"/>
        <dbReference type="ChEBI" id="CHEBI:30013"/>
        <dbReference type="ChEBI" id="CHEBI:30616"/>
        <dbReference type="ChEBI" id="CHEBI:61977"/>
        <dbReference type="ChEBI" id="CHEBI:456216"/>
        <dbReference type="EC" id="2.7.11.1"/>
    </reaction>
</comment>
<feature type="domain" description="PH" evidence="7">
    <location>
        <begin position="68"/>
        <end position="163"/>
    </location>
</feature>
<dbReference type="Gene3D" id="3.30.200.20">
    <property type="entry name" value="Phosphorylase Kinase, domain 1"/>
    <property type="match status" value="1"/>
</dbReference>
<comment type="caution">
    <text evidence="9">The sequence shown here is derived from an EMBL/GenBank/DDBJ whole genome shotgun (WGS) entry which is preliminary data.</text>
</comment>
<feature type="compositionally biased region" description="Low complexity" evidence="6">
    <location>
        <begin position="286"/>
        <end position="297"/>
    </location>
</feature>
<dbReference type="InterPro" id="IPR051931">
    <property type="entry name" value="PAK3-like"/>
</dbReference>
<feature type="compositionally biased region" description="Low complexity" evidence="6">
    <location>
        <begin position="238"/>
        <end position="255"/>
    </location>
</feature>
<name>A0A9P8T618_9ASCO</name>
<protein>
    <recommendedName>
        <fullName evidence="11">Non-specific serine/threonine protein kinase</fullName>
    </recommendedName>
</protein>
<evidence type="ECO:0000256" key="2">
    <source>
        <dbReference type="ARBA" id="ARBA00022741"/>
    </source>
</evidence>
<dbReference type="InterPro" id="IPR011009">
    <property type="entry name" value="Kinase-like_dom_sf"/>
</dbReference>
<dbReference type="PANTHER" id="PTHR45832:SF22">
    <property type="entry name" value="SERINE_THREONINE-PROTEIN KINASE SAMKA-RELATED"/>
    <property type="match status" value="1"/>
</dbReference>
<dbReference type="GO" id="GO:0004674">
    <property type="term" value="F:protein serine/threonine kinase activity"/>
    <property type="evidence" value="ECO:0007669"/>
    <property type="project" value="UniProtKB-EC"/>
</dbReference>
<feature type="compositionally biased region" description="Polar residues" evidence="6">
    <location>
        <begin position="402"/>
        <end position="430"/>
    </location>
</feature>
<evidence type="ECO:0000259" key="8">
    <source>
        <dbReference type="PROSITE" id="PS50011"/>
    </source>
</evidence>
<feature type="compositionally biased region" description="Polar residues" evidence="6">
    <location>
        <begin position="364"/>
        <end position="393"/>
    </location>
</feature>
<feature type="compositionally biased region" description="Pro residues" evidence="6">
    <location>
        <begin position="323"/>
        <end position="337"/>
    </location>
</feature>
<feature type="region of interest" description="Disordered" evidence="6">
    <location>
        <begin position="228"/>
        <end position="297"/>
    </location>
</feature>
<dbReference type="Gene3D" id="3.90.810.10">
    <property type="entry name" value="CRIB domain"/>
    <property type="match status" value="1"/>
</dbReference>
<dbReference type="SUPFAM" id="SSF50729">
    <property type="entry name" value="PH domain-like"/>
    <property type="match status" value="1"/>
</dbReference>
<dbReference type="AlphaFoldDB" id="A0A9P8T618"/>
<evidence type="ECO:0000313" key="9">
    <source>
        <dbReference type="EMBL" id="KAH3666516.1"/>
    </source>
</evidence>
<keyword evidence="10" id="KW-1185">Reference proteome</keyword>
<feature type="region of interest" description="Disordered" evidence="6">
    <location>
        <begin position="311"/>
        <end position="511"/>
    </location>
</feature>
<feature type="compositionally biased region" description="Low complexity" evidence="6">
    <location>
        <begin position="29"/>
        <end position="53"/>
    </location>
</feature>
<dbReference type="PROSITE" id="PS50003">
    <property type="entry name" value="PH_DOMAIN"/>
    <property type="match status" value="1"/>
</dbReference>
<feature type="compositionally biased region" description="Low complexity" evidence="6">
    <location>
        <begin position="311"/>
        <end position="321"/>
    </location>
</feature>
<dbReference type="Proteomes" id="UP000769157">
    <property type="component" value="Unassembled WGS sequence"/>
</dbReference>
<gene>
    <name evidence="9" type="ORF">OGAPHI_003512</name>
</gene>
<dbReference type="InterPro" id="IPR011993">
    <property type="entry name" value="PH-like_dom_sf"/>
</dbReference>
<dbReference type="EMBL" id="JAEUBE010000255">
    <property type="protein sequence ID" value="KAH3666516.1"/>
    <property type="molecule type" value="Genomic_DNA"/>
</dbReference>
<organism evidence="9 10">
    <name type="scientific">Ogataea philodendri</name>
    <dbReference type="NCBI Taxonomy" id="1378263"/>
    <lineage>
        <taxon>Eukaryota</taxon>
        <taxon>Fungi</taxon>
        <taxon>Dikarya</taxon>
        <taxon>Ascomycota</taxon>
        <taxon>Saccharomycotina</taxon>
        <taxon>Pichiomycetes</taxon>
        <taxon>Pichiales</taxon>
        <taxon>Pichiaceae</taxon>
        <taxon>Ogataea</taxon>
    </lineage>
</organism>
<dbReference type="InterPro" id="IPR001849">
    <property type="entry name" value="PH_domain"/>
</dbReference>
<evidence type="ECO:0000256" key="6">
    <source>
        <dbReference type="SAM" id="MobiDB-lite"/>
    </source>
</evidence>
<feature type="compositionally biased region" description="Low complexity" evidence="6">
    <location>
        <begin position="453"/>
        <end position="466"/>
    </location>
</feature>
<dbReference type="InterPro" id="IPR008271">
    <property type="entry name" value="Ser/Thr_kinase_AS"/>
</dbReference>
<dbReference type="InterPro" id="IPR036936">
    <property type="entry name" value="CRIB_dom_sf"/>
</dbReference>
<comment type="catalytic activity">
    <reaction evidence="5">
        <text>L-seryl-[protein] + ATP = O-phospho-L-seryl-[protein] + ADP + H(+)</text>
        <dbReference type="Rhea" id="RHEA:17989"/>
        <dbReference type="Rhea" id="RHEA-COMP:9863"/>
        <dbReference type="Rhea" id="RHEA-COMP:11604"/>
        <dbReference type="ChEBI" id="CHEBI:15378"/>
        <dbReference type="ChEBI" id="CHEBI:29999"/>
        <dbReference type="ChEBI" id="CHEBI:30616"/>
        <dbReference type="ChEBI" id="CHEBI:83421"/>
        <dbReference type="ChEBI" id="CHEBI:456216"/>
        <dbReference type="EC" id="2.7.11.1"/>
    </reaction>
</comment>
<dbReference type="InterPro" id="IPR000719">
    <property type="entry name" value="Prot_kinase_dom"/>
</dbReference>
<dbReference type="GeneID" id="70235477"/>
<dbReference type="SMART" id="SM00233">
    <property type="entry name" value="PH"/>
    <property type="match status" value="1"/>
</dbReference>
<dbReference type="PANTHER" id="PTHR45832">
    <property type="entry name" value="SERINE/THREONINE-PROTEIN KINASE SAMKA-RELATED-RELATED"/>
    <property type="match status" value="1"/>
</dbReference>
<evidence type="ECO:0000256" key="4">
    <source>
        <dbReference type="ARBA" id="ARBA00047899"/>
    </source>
</evidence>
<proteinExistence type="inferred from homology"/>
<evidence type="ECO:0000256" key="5">
    <source>
        <dbReference type="ARBA" id="ARBA00048679"/>
    </source>
</evidence>
<comment type="similarity">
    <text evidence="1">Belongs to the protein kinase superfamily. STE Ser/Thr protein kinase family. STE20 subfamily.</text>
</comment>
<feature type="domain" description="Protein kinase" evidence="8">
    <location>
        <begin position="537"/>
        <end position="791"/>
    </location>
</feature>
<dbReference type="RefSeq" id="XP_046061647.1">
    <property type="nucleotide sequence ID" value="XM_046204495.1"/>
</dbReference>
<reference evidence="9" key="1">
    <citation type="journal article" date="2021" name="Open Biol.">
        <title>Shared evolutionary footprints suggest mitochondrial oxidative damage underlies multiple complex I losses in fungi.</title>
        <authorList>
            <person name="Schikora-Tamarit M.A."/>
            <person name="Marcet-Houben M."/>
            <person name="Nosek J."/>
            <person name="Gabaldon T."/>
        </authorList>
    </citation>
    <scope>NUCLEOTIDE SEQUENCE</scope>
    <source>
        <strain evidence="9">CBS6075</strain>
    </source>
</reference>
<sequence length="815" mass="89634">MSRMTTEAMGRNAFTDIAHAPQPPQLLQSSNASLHSKNSSASSGASSASNANNSSDLTANRLRIHATIYRKSGWVQVKEDGLISFRWPKKFLVLSESSLEFYKNDEKTELSMRIPLLHISGCFKNQIKTFCFEITHRSKSTFVSVKTEKELNMWIDCILAKCPKEGFSKPITVTHETHVGFDPSSGQLTGVPAKWMALLKGSNITSEDVAADPTAVIDVLNTYSELVSPDPGQSDKGSSAFSSSPFSNPSMSASSRLINDITKPYSSANDDKYLLPRRVPPPPPSSSSAGPAASGNAANTKFVPLRKAPEAPVAKVAPQPKRNSPPKPVGQVPPTPPTFKSNVKNAHQPAASDVTPPKRINPNLKLNTNVTTPGQTAYSTPSYKQPSPVNHSPLSYKHPSPVNYSPAQPYSHSSPHSAHQVSPGSENQVAVSKPSPYDRQYTSPYGSQPGHYRPQQRPVQPHHQPVTPKNKMAIAAASTAAKESPYEHPSLAKKKLANGSPGQKAGGRDRRISTLSEAQVMAKLRSVVTNTNPAPYFQVIEKAGQGASGSVYLARSLKMRNRQVAIKQIDLNKQGRKELIVNEILVMKDSHHENIVNFIEAYLNGSADLWVIMEYMEGGCLTDVIDNNPDITEEQISSICYETTKGLQFLHKKNLIHRDIKSDNVLLDAQGNVKITDFGFCAKLTSEKSKRATMVGTAYWMAPEVVRQKEYNEKVDVWSLGIMAFEMVEGEPPYFNEEPLKALYLIVSNGTPTLKNPDDLSSEFMDFLSVCLCVEVKYRATTDELLQHRFFNKACSTFELSKLLQFKYDSSSIKH</sequence>
<keyword evidence="3" id="KW-0067">ATP-binding</keyword>
<reference evidence="9" key="2">
    <citation type="submission" date="2021-01" db="EMBL/GenBank/DDBJ databases">
        <authorList>
            <person name="Schikora-Tamarit M.A."/>
        </authorList>
    </citation>
    <scope>NUCLEOTIDE SEQUENCE</scope>
    <source>
        <strain evidence="9">CBS6075</strain>
    </source>
</reference>
<dbReference type="Gene3D" id="2.30.29.30">
    <property type="entry name" value="Pleckstrin-homology domain (PH domain)/Phosphotyrosine-binding domain (PTB)"/>
    <property type="match status" value="1"/>
</dbReference>
<dbReference type="GO" id="GO:0005524">
    <property type="term" value="F:ATP binding"/>
    <property type="evidence" value="ECO:0007669"/>
    <property type="project" value="UniProtKB-KW"/>
</dbReference>
<dbReference type="CDD" id="cd13279">
    <property type="entry name" value="PH_Cla4_Ste20"/>
    <property type="match status" value="1"/>
</dbReference>
<dbReference type="PROSITE" id="PS00108">
    <property type="entry name" value="PROTEIN_KINASE_ST"/>
    <property type="match status" value="1"/>
</dbReference>